<protein>
    <recommendedName>
        <fullName evidence="10">Reelin domain-containing protein</fullName>
    </recommendedName>
</protein>
<dbReference type="Gene3D" id="2.60.40.4060">
    <property type="entry name" value="Reeler domain"/>
    <property type="match status" value="1"/>
</dbReference>
<keyword evidence="3" id="KW-0964">Secreted</keyword>
<gene>
    <name evidence="11" type="ORF">g.29944</name>
</gene>
<evidence type="ECO:0000256" key="3">
    <source>
        <dbReference type="ARBA" id="ARBA00022525"/>
    </source>
</evidence>
<name>A0A1B6G3Y9_9HEMI</name>
<proteinExistence type="inferred from homology"/>
<comment type="similarity">
    <text evidence="2">Belongs to the insect defense protein family.</text>
</comment>
<keyword evidence="4" id="KW-0929">Antimicrobial</keyword>
<dbReference type="PROSITE" id="PS51019">
    <property type="entry name" value="REELIN"/>
    <property type="match status" value="1"/>
</dbReference>
<dbReference type="GO" id="GO:0005576">
    <property type="term" value="C:extracellular region"/>
    <property type="evidence" value="ECO:0007669"/>
    <property type="project" value="UniProtKB-SubCell"/>
</dbReference>
<reference evidence="11" key="1">
    <citation type="submission" date="2015-11" db="EMBL/GenBank/DDBJ databases">
        <title>De novo transcriptome assembly of four potential Pierce s Disease insect vectors from Arizona vineyards.</title>
        <authorList>
            <person name="Tassone E.E."/>
        </authorList>
    </citation>
    <scope>NUCLEOTIDE SEQUENCE</scope>
</reference>
<evidence type="ECO:0000256" key="1">
    <source>
        <dbReference type="ARBA" id="ARBA00004613"/>
    </source>
</evidence>
<evidence type="ECO:0000256" key="9">
    <source>
        <dbReference type="SAM" id="SignalP"/>
    </source>
</evidence>
<keyword evidence="5" id="KW-0399">Innate immunity</keyword>
<dbReference type="EMBL" id="GECZ01012668">
    <property type="protein sequence ID" value="JAS57101.1"/>
    <property type="molecule type" value="Transcribed_RNA"/>
</dbReference>
<dbReference type="InterPro" id="IPR051237">
    <property type="entry name" value="Ferric-chelate_Red/DefProt"/>
</dbReference>
<organism evidence="11">
    <name type="scientific">Cuerna arida</name>
    <dbReference type="NCBI Taxonomy" id="1464854"/>
    <lineage>
        <taxon>Eukaryota</taxon>
        <taxon>Metazoa</taxon>
        <taxon>Ecdysozoa</taxon>
        <taxon>Arthropoda</taxon>
        <taxon>Hexapoda</taxon>
        <taxon>Insecta</taxon>
        <taxon>Pterygota</taxon>
        <taxon>Neoptera</taxon>
        <taxon>Paraneoptera</taxon>
        <taxon>Hemiptera</taxon>
        <taxon>Auchenorrhyncha</taxon>
        <taxon>Membracoidea</taxon>
        <taxon>Cicadellidae</taxon>
        <taxon>Cicadellinae</taxon>
        <taxon>Proconiini</taxon>
        <taxon>Cuerna</taxon>
    </lineage>
</organism>
<evidence type="ECO:0000256" key="2">
    <source>
        <dbReference type="ARBA" id="ARBA00008501"/>
    </source>
</evidence>
<dbReference type="GO" id="GO:0016020">
    <property type="term" value="C:membrane"/>
    <property type="evidence" value="ECO:0007669"/>
    <property type="project" value="TreeGrafter"/>
</dbReference>
<dbReference type="InterPro" id="IPR042307">
    <property type="entry name" value="Reeler_sf"/>
</dbReference>
<feature type="domain" description="Reelin" evidence="10">
    <location>
        <begin position="10"/>
        <end position="168"/>
    </location>
</feature>
<dbReference type="CDD" id="cd08544">
    <property type="entry name" value="Reeler"/>
    <property type="match status" value="1"/>
</dbReference>
<evidence type="ECO:0000256" key="7">
    <source>
        <dbReference type="ARBA" id="ARBA00022859"/>
    </source>
</evidence>
<dbReference type="Pfam" id="PF02014">
    <property type="entry name" value="Reeler"/>
    <property type="match status" value="1"/>
</dbReference>
<evidence type="ECO:0000256" key="5">
    <source>
        <dbReference type="ARBA" id="ARBA00022588"/>
    </source>
</evidence>
<feature type="signal peptide" evidence="9">
    <location>
        <begin position="1"/>
        <end position="19"/>
    </location>
</feature>
<evidence type="ECO:0000313" key="11">
    <source>
        <dbReference type="EMBL" id="JAS57101.1"/>
    </source>
</evidence>
<dbReference type="PANTHER" id="PTHR45828">
    <property type="entry name" value="CYTOCHROME B561/FERRIC REDUCTASE TRANSMEMBRANE"/>
    <property type="match status" value="1"/>
</dbReference>
<dbReference type="InterPro" id="IPR002861">
    <property type="entry name" value="Reeler_dom"/>
</dbReference>
<accession>A0A1B6G3Y9</accession>
<evidence type="ECO:0000256" key="6">
    <source>
        <dbReference type="ARBA" id="ARBA00022729"/>
    </source>
</evidence>
<keyword evidence="6 9" id="KW-0732">Signal</keyword>
<dbReference type="GO" id="GO:0045087">
    <property type="term" value="P:innate immune response"/>
    <property type="evidence" value="ECO:0007669"/>
    <property type="project" value="UniProtKB-KW"/>
</dbReference>
<dbReference type="GO" id="GO:0042742">
    <property type="term" value="P:defense response to bacterium"/>
    <property type="evidence" value="ECO:0007669"/>
    <property type="project" value="UniProtKB-KW"/>
</dbReference>
<dbReference type="AlphaFoldDB" id="A0A1B6G3Y9"/>
<comment type="subcellular location">
    <subcellularLocation>
        <location evidence="1">Secreted</location>
    </subcellularLocation>
</comment>
<keyword evidence="8" id="KW-0044">Antibiotic</keyword>
<feature type="chain" id="PRO_5008583262" description="Reelin domain-containing protein" evidence="9">
    <location>
        <begin position="20"/>
        <end position="168"/>
    </location>
</feature>
<dbReference type="PANTHER" id="PTHR45828:SF9">
    <property type="entry name" value="CELL WALL INTEGRITY AND STRESS RESPONSE COMPONENT 4-LIKE-RELATED"/>
    <property type="match status" value="1"/>
</dbReference>
<evidence type="ECO:0000256" key="8">
    <source>
        <dbReference type="ARBA" id="ARBA00023022"/>
    </source>
</evidence>
<sequence length="168" mass="18696">MLPAARATAWLALPALLLAAEDLDSSTCLTLDPFDSALPQTTPSPYILSCSKTGRITNQDSVIFTIKSSRPRVDFRRFVVQALDRESGMAVGMFVDTGDADITVVNCFGRSENTAIEFDTDPKTEAHMRWMPDFDYEGNITFLSTIVQSGEIFWLREKGDSISVYNPW</sequence>
<keyword evidence="7" id="KW-0391">Immunity</keyword>
<evidence type="ECO:0000259" key="10">
    <source>
        <dbReference type="PROSITE" id="PS51019"/>
    </source>
</evidence>
<evidence type="ECO:0000256" key="4">
    <source>
        <dbReference type="ARBA" id="ARBA00022529"/>
    </source>
</evidence>